<sequence length="315" mass="34042">MAQAQTSFEDVTNTRTTFLTSFFETIPGYERRQFIMPDDGNELTYHGITGFTRTPELIPYAVQIIATLVYTDLSRTNILAEGLPITLNYLDFAAPEGNATVSKGKSIGITIPATVNKVDGYFMTKYQVQLLPNGAWSNFMYSTEEQSVPIFASSRITGPNAICSDGVFTITNPRTVTLENASGVATLTALENNQWKVTRIGNGSGKVQLKSAVGSKVYVKDINVGTPPSVLNGPSIIRTNGLFNFSISESTIGASIEYTVMAPNGVEFTPIDDKNFTLNVTTTSTGGSTLMVRVTIKTTNSCGTSQYVKNIGIQI</sequence>
<evidence type="ECO:0000313" key="1">
    <source>
        <dbReference type="EMBL" id="TDS11745.1"/>
    </source>
</evidence>
<name>A0A4R7CXE2_9SPHI</name>
<proteinExistence type="predicted"/>
<gene>
    <name evidence="1" type="ORF">B0I21_10788</name>
</gene>
<reference evidence="1 2" key="1">
    <citation type="submission" date="2019-03" db="EMBL/GenBank/DDBJ databases">
        <title>Genomic Encyclopedia of Type Strains, Phase III (KMG-III): the genomes of soil and plant-associated and newly described type strains.</title>
        <authorList>
            <person name="Whitman W."/>
        </authorList>
    </citation>
    <scope>NUCLEOTIDE SEQUENCE [LARGE SCALE GENOMIC DNA]</scope>
    <source>
        <strain evidence="1 2">CGMCC 1.12801</strain>
    </source>
</reference>
<dbReference type="Proteomes" id="UP000294752">
    <property type="component" value="Unassembled WGS sequence"/>
</dbReference>
<dbReference type="EMBL" id="SNZV01000007">
    <property type="protein sequence ID" value="TDS11745.1"/>
    <property type="molecule type" value="Genomic_DNA"/>
</dbReference>
<evidence type="ECO:0000313" key="2">
    <source>
        <dbReference type="Proteomes" id="UP000294752"/>
    </source>
</evidence>
<protein>
    <submittedName>
        <fullName evidence="1">Uncharacterized protein</fullName>
    </submittedName>
</protein>
<keyword evidence="2" id="KW-1185">Reference proteome</keyword>
<accession>A0A4R7CXE2</accession>
<dbReference type="AlphaFoldDB" id="A0A4R7CXE2"/>
<comment type="caution">
    <text evidence="1">The sequence shown here is derived from an EMBL/GenBank/DDBJ whole genome shotgun (WGS) entry which is preliminary data.</text>
</comment>
<organism evidence="1 2">
    <name type="scientific">Sphingobacterium paludis</name>
    <dbReference type="NCBI Taxonomy" id="1476465"/>
    <lineage>
        <taxon>Bacteria</taxon>
        <taxon>Pseudomonadati</taxon>
        <taxon>Bacteroidota</taxon>
        <taxon>Sphingobacteriia</taxon>
        <taxon>Sphingobacteriales</taxon>
        <taxon>Sphingobacteriaceae</taxon>
        <taxon>Sphingobacterium</taxon>
    </lineage>
</organism>